<keyword evidence="3" id="KW-1185">Reference proteome</keyword>
<dbReference type="CDD" id="cd00077">
    <property type="entry name" value="HDc"/>
    <property type="match status" value="1"/>
</dbReference>
<gene>
    <name evidence="2" type="ORF">F3L20_18235</name>
</gene>
<dbReference type="EMBL" id="CP043959">
    <property type="protein sequence ID" value="QER87549.1"/>
    <property type="molecule type" value="Genomic_DNA"/>
</dbReference>
<dbReference type="InterPro" id="IPR003607">
    <property type="entry name" value="HD/PDEase_dom"/>
</dbReference>
<evidence type="ECO:0000313" key="2">
    <source>
        <dbReference type="EMBL" id="QER87549.1"/>
    </source>
</evidence>
<dbReference type="SMART" id="SM00471">
    <property type="entry name" value="HDc"/>
    <property type="match status" value="1"/>
</dbReference>
<evidence type="ECO:0000313" key="3">
    <source>
        <dbReference type="Proteomes" id="UP000324308"/>
    </source>
</evidence>
<proteinExistence type="predicted"/>
<dbReference type="RefSeq" id="WP_150155277.1">
    <property type="nucleotide sequence ID" value="NZ_CP043959.1"/>
</dbReference>
<feature type="domain" description="HD/PDEase" evidence="1">
    <location>
        <begin position="21"/>
        <end position="94"/>
    </location>
</feature>
<organism evidence="2 3">
    <name type="scientific">Streptomyces tendae</name>
    <dbReference type="NCBI Taxonomy" id="1932"/>
    <lineage>
        <taxon>Bacteria</taxon>
        <taxon>Bacillati</taxon>
        <taxon>Actinomycetota</taxon>
        <taxon>Actinomycetes</taxon>
        <taxon>Kitasatosporales</taxon>
        <taxon>Streptomycetaceae</taxon>
        <taxon>Streptomyces</taxon>
    </lineage>
</organism>
<dbReference type="SUPFAM" id="SSF109604">
    <property type="entry name" value="HD-domain/PDEase-like"/>
    <property type="match status" value="1"/>
</dbReference>
<sequence>MDVTFAGAIGGLAHAYVRAILHPAILNHSVRVWLLADHLGRQQGLEGEEREALAVACLFHDAGTAAAHDGPQRFEVEGADAASTLLRDHGWPEPLVRQVWEAVALHTSPGIAERMGTLPRLVRLAVLADFGRTDLIEAGDRETLARALARIPRLDIETALGDAVVAQALRFPDKAPPSSWPGGLLAAHRAHPDGTGVNPAF</sequence>
<accession>A0ABX5ZTC3</accession>
<dbReference type="Pfam" id="PF01966">
    <property type="entry name" value="HD"/>
    <property type="match status" value="1"/>
</dbReference>
<dbReference type="InterPro" id="IPR006674">
    <property type="entry name" value="HD_domain"/>
</dbReference>
<protein>
    <submittedName>
        <fullName evidence="2">HD domain-containing protein</fullName>
    </submittedName>
</protein>
<name>A0ABX5ZTC3_STRTE</name>
<dbReference type="PANTHER" id="PTHR35569">
    <property type="entry name" value="CYANAMIDE HYDRATASE DDI2-RELATED"/>
    <property type="match status" value="1"/>
</dbReference>
<evidence type="ECO:0000259" key="1">
    <source>
        <dbReference type="SMART" id="SM00471"/>
    </source>
</evidence>
<dbReference type="Proteomes" id="UP000324308">
    <property type="component" value="Chromosome"/>
</dbReference>
<dbReference type="Gene3D" id="1.10.3210.10">
    <property type="entry name" value="Hypothetical protein af1432"/>
    <property type="match status" value="1"/>
</dbReference>
<reference evidence="2 3" key="1">
    <citation type="submission" date="2019-09" db="EMBL/GenBank/DDBJ databases">
        <title>Draft genome sequence of the Ebosin-producing strain Streptomyces sp. 139.</title>
        <authorList>
            <person name="Ai L."/>
            <person name="Geng M."/>
            <person name="Ma M."/>
            <person name="Bai L."/>
        </authorList>
    </citation>
    <scope>NUCLEOTIDE SEQUENCE [LARGE SCALE GENOMIC DNA]</scope>
    <source>
        <strain evidence="2 3">139</strain>
    </source>
</reference>
<dbReference type="PANTHER" id="PTHR35569:SF1">
    <property type="entry name" value="CYANAMIDE HYDRATASE DDI2-RELATED"/>
    <property type="match status" value="1"/>
</dbReference>